<dbReference type="OrthoDB" id="2593732at2759"/>
<dbReference type="Pfam" id="PF04082">
    <property type="entry name" value="Fungal_trans"/>
    <property type="match status" value="1"/>
</dbReference>
<feature type="region of interest" description="Disordered" evidence="6">
    <location>
        <begin position="1"/>
        <end position="22"/>
    </location>
</feature>
<dbReference type="GO" id="GO:0006351">
    <property type="term" value="P:DNA-templated transcription"/>
    <property type="evidence" value="ECO:0007669"/>
    <property type="project" value="InterPro"/>
</dbReference>
<evidence type="ECO:0000313" key="11">
    <source>
        <dbReference type="Proteomes" id="UP000662466"/>
    </source>
</evidence>
<dbReference type="PANTHER" id="PTHR47256">
    <property type="entry name" value="ZN(II)2CYS6 TRANSCRIPTION FACTOR (EUROFUNG)-RELATED"/>
    <property type="match status" value="1"/>
</dbReference>
<dbReference type="Pfam" id="PF00172">
    <property type="entry name" value="Zn_clus"/>
    <property type="match status" value="1"/>
</dbReference>
<dbReference type="CDD" id="cd12148">
    <property type="entry name" value="fungal_TF_MHR"/>
    <property type="match status" value="1"/>
</dbReference>
<dbReference type="InterPro" id="IPR036864">
    <property type="entry name" value="Zn2-C6_fun-type_DNA-bd_sf"/>
</dbReference>
<evidence type="ECO:0000313" key="8">
    <source>
        <dbReference type="EMBL" id="KAF7131101.1"/>
    </source>
</evidence>
<proteinExistence type="predicted"/>
<dbReference type="Proteomes" id="UP000662466">
    <property type="component" value="Unassembled WGS sequence"/>
</dbReference>
<organism evidence="9 11">
    <name type="scientific">Aspergillus hiratsukae</name>
    <dbReference type="NCBI Taxonomy" id="1194566"/>
    <lineage>
        <taxon>Eukaryota</taxon>
        <taxon>Fungi</taxon>
        <taxon>Dikarya</taxon>
        <taxon>Ascomycota</taxon>
        <taxon>Pezizomycotina</taxon>
        <taxon>Eurotiomycetes</taxon>
        <taxon>Eurotiomycetidae</taxon>
        <taxon>Eurotiales</taxon>
        <taxon>Aspergillaceae</taxon>
        <taxon>Aspergillus</taxon>
        <taxon>Aspergillus subgen. Fumigati</taxon>
    </lineage>
</organism>
<dbReference type="GO" id="GO:0003677">
    <property type="term" value="F:DNA binding"/>
    <property type="evidence" value="ECO:0007669"/>
    <property type="project" value="UniProtKB-KW"/>
</dbReference>
<dbReference type="InterPro" id="IPR007219">
    <property type="entry name" value="XnlR_reg_dom"/>
</dbReference>
<dbReference type="SMART" id="SM00066">
    <property type="entry name" value="GAL4"/>
    <property type="match status" value="1"/>
</dbReference>
<evidence type="ECO:0000259" key="7">
    <source>
        <dbReference type="PROSITE" id="PS50048"/>
    </source>
</evidence>
<dbReference type="SUPFAM" id="SSF57701">
    <property type="entry name" value="Zn2/Cys6 DNA-binding domain"/>
    <property type="match status" value="1"/>
</dbReference>
<feature type="domain" description="Zn(2)-C6 fungal-type" evidence="7">
    <location>
        <begin position="29"/>
        <end position="58"/>
    </location>
</feature>
<dbReference type="CDD" id="cd00067">
    <property type="entry name" value="GAL4"/>
    <property type="match status" value="1"/>
</dbReference>
<evidence type="ECO:0000256" key="4">
    <source>
        <dbReference type="ARBA" id="ARBA00023163"/>
    </source>
</evidence>
<evidence type="ECO:0000256" key="5">
    <source>
        <dbReference type="ARBA" id="ARBA00023242"/>
    </source>
</evidence>
<evidence type="ECO:0000256" key="3">
    <source>
        <dbReference type="ARBA" id="ARBA00023125"/>
    </source>
</evidence>
<reference evidence="9" key="1">
    <citation type="submission" date="2020-06" db="EMBL/GenBank/DDBJ databases">
        <title>Draft genome sequences of strains closely related to Aspergillus parafelis and Aspergillus hiratsukae.</title>
        <authorList>
            <person name="Dos Santos R.A.C."/>
            <person name="Rivero-Menendez O."/>
            <person name="Steenwyk J.L."/>
            <person name="Mead M.E."/>
            <person name="Goldman G.H."/>
            <person name="Alastruey-Izquierdo A."/>
            <person name="Rokas A."/>
        </authorList>
    </citation>
    <scope>NUCLEOTIDE SEQUENCE</scope>
    <source>
        <strain evidence="8">CNM-CM5793</strain>
        <strain evidence="9">CNM-CM6106</strain>
    </source>
</reference>
<dbReference type="Proteomes" id="UP000630445">
    <property type="component" value="Unassembled WGS sequence"/>
</dbReference>
<dbReference type="GO" id="GO:0000981">
    <property type="term" value="F:DNA-binding transcription factor activity, RNA polymerase II-specific"/>
    <property type="evidence" value="ECO:0007669"/>
    <property type="project" value="InterPro"/>
</dbReference>
<keyword evidence="1" id="KW-0479">Metal-binding</keyword>
<dbReference type="AlphaFoldDB" id="A0A8H6QD75"/>
<dbReference type="GO" id="GO:0008270">
    <property type="term" value="F:zinc ion binding"/>
    <property type="evidence" value="ECO:0007669"/>
    <property type="project" value="InterPro"/>
</dbReference>
<protein>
    <recommendedName>
        <fullName evidence="7">Zn(2)-C6 fungal-type domain-containing protein</fullName>
    </recommendedName>
</protein>
<gene>
    <name evidence="8" type="ORF">CNMCM5793_004088</name>
    <name evidence="9" type="ORF">CNMCM6106_005887</name>
</gene>
<dbReference type="InterPro" id="IPR001138">
    <property type="entry name" value="Zn2Cys6_DnaBD"/>
</dbReference>
<keyword evidence="10" id="KW-1185">Reference proteome</keyword>
<evidence type="ECO:0000313" key="9">
    <source>
        <dbReference type="EMBL" id="KAF7171525.1"/>
    </source>
</evidence>
<dbReference type="PROSITE" id="PS00463">
    <property type="entry name" value="ZN2_CY6_FUNGAL_1"/>
    <property type="match status" value="1"/>
</dbReference>
<dbReference type="PANTHER" id="PTHR47256:SF1">
    <property type="entry name" value="ZN(II)2CYS6 TRANSCRIPTION FACTOR (EUROFUNG)"/>
    <property type="match status" value="1"/>
</dbReference>
<comment type="caution">
    <text evidence="9">The sequence shown here is derived from an EMBL/GenBank/DDBJ whole genome shotgun (WGS) entry which is preliminary data.</text>
</comment>
<evidence type="ECO:0000256" key="6">
    <source>
        <dbReference type="SAM" id="MobiDB-lite"/>
    </source>
</evidence>
<keyword evidence="4" id="KW-0804">Transcription</keyword>
<dbReference type="Gene3D" id="4.10.240.10">
    <property type="entry name" value="Zn(2)-C6 fungal-type DNA-binding domain"/>
    <property type="match status" value="1"/>
</dbReference>
<dbReference type="InterPro" id="IPR053187">
    <property type="entry name" value="Notoamide_regulator"/>
</dbReference>
<dbReference type="EMBL" id="JACBAF010001925">
    <property type="protein sequence ID" value="KAF7171525.1"/>
    <property type="molecule type" value="Genomic_DNA"/>
</dbReference>
<name>A0A8H6QD75_9EURO</name>
<keyword evidence="2" id="KW-0805">Transcription regulation</keyword>
<evidence type="ECO:0000256" key="2">
    <source>
        <dbReference type="ARBA" id="ARBA00023015"/>
    </source>
</evidence>
<dbReference type="EMBL" id="JACBAD010001875">
    <property type="protein sequence ID" value="KAF7131101.1"/>
    <property type="molecule type" value="Genomic_DNA"/>
</dbReference>
<evidence type="ECO:0000313" key="10">
    <source>
        <dbReference type="Proteomes" id="UP000630445"/>
    </source>
</evidence>
<dbReference type="PROSITE" id="PS50048">
    <property type="entry name" value="ZN2_CY6_FUNGAL_2"/>
    <property type="match status" value="1"/>
</dbReference>
<sequence length="800" mass="90168">MAKSETPPAPPGGSGTNEAQQKRKNVGTACSACKTRKLKCSGTSPCTNCIKNNVECTFDASADKRRRGALKRKVTQLEEKEDLLIRLVSTLRESGTRRTIQLLNLIRSNASLAEIQLYIDTQLKSELEQTPELIEVCNEIQRFEQMGSRTRRRILDAQRASVEPLFRVPAAPWTTVTVDDDHVSHLILLWFTWVHPFYNWIDRDLFLRDMQSGQLDSKFCSPFLVNAILADACAYSDSLESDASSREAAAEGARFYNEAKRLLDKEEGRITLATAQGLGVLWTWKDRHGWIHQSQLAYAVQELFPSIAAPRNAEGDALELARATNVTIWGLFNIAMTHAISSKKAPLIKPPRKLRLPSITHVPDADLWVPYPTESEKLQAHTICTFRALCSLNEIAYDITYPHFHGKVSSSETEKIDELQRRLREWQSELPPCLKERDTIQVPHVLCLHMYQHALIITVYELSCKSEQNGQSNERPIHKMPKSHQEACLSSARSISQLMRLHRSLWGVERMPQGTSQPINMALLVLLERLDVPENRDAFINLSIAAKAASRRWSSSKAALDKIRTRAIVHGLHLPTETESLFADFGKRPENEPSESPSNVVETIETSDGDACICFYMASAPNSSDLTAGIDPAAAPQKARHARPIEIRSATSTVANVSGSVMTQYIQKFPDMIHDCAPLLSDRLKKFVPNRPYTISAHCPSPKFGTELGTYRYKGPRQIHHTHDCHRLHHRTVLLRDQIKRQIDLVAQPLTKRLRTRHERMQLFRDEVRPLRVADPAAAVPVTVHQVCTLGAEPRLLVNQ</sequence>
<evidence type="ECO:0000256" key="1">
    <source>
        <dbReference type="ARBA" id="ARBA00022723"/>
    </source>
</evidence>
<accession>A0A8H6QD75</accession>
<keyword evidence="3" id="KW-0238">DNA-binding</keyword>
<keyword evidence="5" id="KW-0539">Nucleus</keyword>